<accession>A0A0A9CTS0</accession>
<dbReference type="EMBL" id="GBRH01218186">
    <property type="protein sequence ID" value="JAD79709.1"/>
    <property type="molecule type" value="Transcribed_RNA"/>
</dbReference>
<dbReference type="AlphaFoldDB" id="A0A0A9CTS0"/>
<protein>
    <submittedName>
        <fullName evidence="1">Uncharacterized protein</fullName>
    </submittedName>
</protein>
<reference evidence="1" key="2">
    <citation type="journal article" date="2015" name="Data Brief">
        <title>Shoot transcriptome of the giant reed, Arundo donax.</title>
        <authorList>
            <person name="Barrero R.A."/>
            <person name="Guerrero F.D."/>
            <person name="Moolhuijzen P."/>
            <person name="Goolsby J.A."/>
            <person name="Tidwell J."/>
            <person name="Bellgard S.E."/>
            <person name="Bellgard M.I."/>
        </authorList>
    </citation>
    <scope>NUCLEOTIDE SEQUENCE</scope>
    <source>
        <tissue evidence="1">Shoot tissue taken approximately 20 cm above the soil surface</tissue>
    </source>
</reference>
<reference evidence="1" key="1">
    <citation type="submission" date="2014-09" db="EMBL/GenBank/DDBJ databases">
        <authorList>
            <person name="Magalhaes I.L.F."/>
            <person name="Oliveira U."/>
            <person name="Santos F.R."/>
            <person name="Vidigal T.H.D.A."/>
            <person name="Brescovit A.D."/>
            <person name="Santos A.J."/>
        </authorList>
    </citation>
    <scope>NUCLEOTIDE SEQUENCE</scope>
    <source>
        <tissue evidence="1">Shoot tissue taken approximately 20 cm above the soil surface</tissue>
    </source>
</reference>
<organism evidence="1">
    <name type="scientific">Arundo donax</name>
    <name type="common">Giant reed</name>
    <name type="synonym">Donax arundinaceus</name>
    <dbReference type="NCBI Taxonomy" id="35708"/>
    <lineage>
        <taxon>Eukaryota</taxon>
        <taxon>Viridiplantae</taxon>
        <taxon>Streptophyta</taxon>
        <taxon>Embryophyta</taxon>
        <taxon>Tracheophyta</taxon>
        <taxon>Spermatophyta</taxon>
        <taxon>Magnoliopsida</taxon>
        <taxon>Liliopsida</taxon>
        <taxon>Poales</taxon>
        <taxon>Poaceae</taxon>
        <taxon>PACMAD clade</taxon>
        <taxon>Arundinoideae</taxon>
        <taxon>Arundineae</taxon>
        <taxon>Arundo</taxon>
    </lineage>
</organism>
<name>A0A0A9CTS0_ARUDO</name>
<proteinExistence type="predicted"/>
<sequence>MSLEVVGMMPFVILAGFLPGKCSSLPFLFFTTLAQVLWLRGDCSGVAMAELLDRYSNPLARVDRLQLLVPRFGGGFVVWSSPVLLIPDLQLRPPLLQVLARGGRWVDHQHANRSGTVKPISHLHRGDSMAASRTHRLVPMWMEVYAQEVSKMVLNRPSSRLLRSSCGGELFIFFAGVILLLRT</sequence>
<evidence type="ECO:0000313" key="1">
    <source>
        <dbReference type="EMBL" id="JAD79709.1"/>
    </source>
</evidence>